<feature type="compositionally biased region" description="Polar residues" evidence="1">
    <location>
        <begin position="25"/>
        <end position="40"/>
    </location>
</feature>
<feature type="region of interest" description="Disordered" evidence="1">
    <location>
        <begin position="1"/>
        <end position="50"/>
    </location>
</feature>
<organism evidence="2 3">
    <name type="scientific">Toxocara canis</name>
    <name type="common">Canine roundworm</name>
    <dbReference type="NCBI Taxonomy" id="6265"/>
    <lineage>
        <taxon>Eukaryota</taxon>
        <taxon>Metazoa</taxon>
        <taxon>Ecdysozoa</taxon>
        <taxon>Nematoda</taxon>
        <taxon>Chromadorea</taxon>
        <taxon>Rhabditida</taxon>
        <taxon>Spirurina</taxon>
        <taxon>Ascaridomorpha</taxon>
        <taxon>Ascaridoidea</taxon>
        <taxon>Toxocaridae</taxon>
        <taxon>Toxocara</taxon>
    </lineage>
</organism>
<evidence type="ECO:0000313" key="2">
    <source>
        <dbReference type="EMBL" id="KHN80177.1"/>
    </source>
</evidence>
<name>A0A0B2VFK1_TOXCA</name>
<sequence length="85" mass="9553">MFNSTSMPVMTSLHSGLHRSRALQVRSSHGTPRLSSSSGPPQLEQKSSEPLIDFTARSAAMHRLSADERDIRYLAMQRIIADTWR</sequence>
<feature type="compositionally biased region" description="Polar residues" evidence="1">
    <location>
        <begin position="1"/>
        <end position="14"/>
    </location>
</feature>
<dbReference type="OrthoDB" id="10487289at2759"/>
<reference evidence="2 3" key="1">
    <citation type="submission" date="2014-11" db="EMBL/GenBank/DDBJ databases">
        <title>Genetic blueprint of the zoonotic pathogen Toxocara canis.</title>
        <authorList>
            <person name="Zhu X.-Q."/>
            <person name="Korhonen P.K."/>
            <person name="Cai H."/>
            <person name="Young N.D."/>
            <person name="Nejsum P."/>
            <person name="von Samson-Himmelstjerna G."/>
            <person name="Boag P.R."/>
            <person name="Tan P."/>
            <person name="Li Q."/>
            <person name="Min J."/>
            <person name="Yang Y."/>
            <person name="Wang X."/>
            <person name="Fang X."/>
            <person name="Hall R.S."/>
            <person name="Hofmann A."/>
            <person name="Sternberg P.W."/>
            <person name="Jex A.R."/>
            <person name="Gasser R.B."/>
        </authorList>
    </citation>
    <scope>NUCLEOTIDE SEQUENCE [LARGE SCALE GENOMIC DNA]</scope>
    <source>
        <strain evidence="2">PN_DK_2014</strain>
    </source>
</reference>
<protein>
    <submittedName>
        <fullName evidence="2">Uncharacterized protein</fullName>
    </submittedName>
</protein>
<keyword evidence="3" id="KW-1185">Reference proteome</keyword>
<evidence type="ECO:0000256" key="1">
    <source>
        <dbReference type="SAM" id="MobiDB-lite"/>
    </source>
</evidence>
<proteinExistence type="predicted"/>
<accession>A0A0B2VFK1</accession>
<gene>
    <name evidence="2" type="ORF">Tcan_16974</name>
</gene>
<evidence type="ECO:0000313" key="3">
    <source>
        <dbReference type="Proteomes" id="UP000031036"/>
    </source>
</evidence>
<dbReference type="Proteomes" id="UP000031036">
    <property type="component" value="Unassembled WGS sequence"/>
</dbReference>
<comment type="caution">
    <text evidence="2">The sequence shown here is derived from an EMBL/GenBank/DDBJ whole genome shotgun (WGS) entry which is preliminary data.</text>
</comment>
<dbReference type="AlphaFoldDB" id="A0A0B2VFK1"/>
<dbReference type="EMBL" id="JPKZ01001758">
    <property type="protein sequence ID" value="KHN80177.1"/>
    <property type="molecule type" value="Genomic_DNA"/>
</dbReference>